<organism evidence="3 4">
    <name type="scientific">Loxostege sticticalis</name>
    <name type="common">Beet webworm moth</name>
    <dbReference type="NCBI Taxonomy" id="481309"/>
    <lineage>
        <taxon>Eukaryota</taxon>
        <taxon>Metazoa</taxon>
        <taxon>Ecdysozoa</taxon>
        <taxon>Arthropoda</taxon>
        <taxon>Hexapoda</taxon>
        <taxon>Insecta</taxon>
        <taxon>Pterygota</taxon>
        <taxon>Neoptera</taxon>
        <taxon>Endopterygota</taxon>
        <taxon>Lepidoptera</taxon>
        <taxon>Glossata</taxon>
        <taxon>Ditrysia</taxon>
        <taxon>Pyraloidea</taxon>
        <taxon>Crambidae</taxon>
        <taxon>Pyraustinae</taxon>
        <taxon>Loxostege</taxon>
    </lineage>
</organism>
<dbReference type="PANTHER" id="PTHR46599">
    <property type="entry name" value="PIGGYBAC TRANSPOSABLE ELEMENT-DERIVED PROTEIN 4"/>
    <property type="match status" value="1"/>
</dbReference>
<feature type="domain" description="PiggyBac transposable element-derived protein" evidence="2">
    <location>
        <begin position="106"/>
        <end position="458"/>
    </location>
</feature>
<proteinExistence type="predicted"/>
<evidence type="ECO:0000313" key="4">
    <source>
        <dbReference type="Proteomes" id="UP001549920"/>
    </source>
</evidence>
<dbReference type="Proteomes" id="UP001549920">
    <property type="component" value="Unassembled WGS sequence"/>
</dbReference>
<evidence type="ECO:0000256" key="1">
    <source>
        <dbReference type="SAM" id="MobiDB-lite"/>
    </source>
</evidence>
<dbReference type="Pfam" id="PF13843">
    <property type="entry name" value="DDE_Tnp_1_7"/>
    <property type="match status" value="1"/>
</dbReference>
<name>A0ABR3HTG0_LOXSC</name>
<keyword evidence="4" id="KW-1185">Reference proteome</keyword>
<protein>
    <recommendedName>
        <fullName evidence="2">PiggyBac transposable element-derived protein domain-containing protein</fullName>
    </recommendedName>
</protein>
<reference evidence="3 4" key="1">
    <citation type="submission" date="2024-06" db="EMBL/GenBank/DDBJ databases">
        <title>A chromosome-level genome assembly of beet webworm, Loxostege sticticalis.</title>
        <authorList>
            <person name="Zhang Y."/>
        </authorList>
    </citation>
    <scope>NUCLEOTIDE SEQUENCE [LARGE SCALE GENOMIC DNA]</scope>
    <source>
        <strain evidence="3">AQ026</strain>
        <tissue evidence="3">Whole body</tissue>
    </source>
</reference>
<sequence length="465" mass="52828">MTAGSRRHTARREGEGSEFDSDFDDEFEVGELAASGGMDRNIPDDDELDERVQTIVHSVERAMDEAVENLLGISTDFNWQTDFDTFGGVPETFSGPTPGAIKDYDTPYEAFTDIWSTDIMKHITKETNRYAKPVIEAATAAGTLKPTSRLHRWVDTDVDELYVFFAIYTITGIYQRSSQHEYWEVNSYFMEVPKFRQLMIYNRFILLSKFLHFTDNSDATLVHLNSKFESLNNLHQDIASDESLTLFKGRLSWIQTIRPKAARFGIKSFELCESKTGYLYRFDIYTGKNTERGDVVASSADLAGKSTQVDLDLLKGLERLGHCVTMDNYYNCPALARYLKSIGFDCLGTLRFSRKHVPKEIAKVPKNVAKGTIVACHSGDVSCLAWKDRKVVSMISTYHTDETTVGRTAGRAVVKSVVVRDYNNTMGGVDLKDQKLSMYLMERKRCLKWYMKMFKSVICFRLGLG</sequence>
<feature type="compositionally biased region" description="Basic residues" evidence="1">
    <location>
        <begin position="1"/>
        <end position="10"/>
    </location>
</feature>
<gene>
    <name evidence="3" type="ORF">ABMA27_003495</name>
</gene>
<dbReference type="InterPro" id="IPR029526">
    <property type="entry name" value="PGBD"/>
</dbReference>
<evidence type="ECO:0000259" key="2">
    <source>
        <dbReference type="Pfam" id="PF13843"/>
    </source>
</evidence>
<dbReference type="EMBL" id="JBEUOH010000014">
    <property type="protein sequence ID" value="KAL0879784.1"/>
    <property type="molecule type" value="Genomic_DNA"/>
</dbReference>
<feature type="region of interest" description="Disordered" evidence="1">
    <location>
        <begin position="1"/>
        <end position="26"/>
    </location>
</feature>
<dbReference type="PANTHER" id="PTHR46599:SF3">
    <property type="entry name" value="PIGGYBAC TRANSPOSABLE ELEMENT-DERIVED PROTEIN 4"/>
    <property type="match status" value="1"/>
</dbReference>
<evidence type="ECO:0000313" key="3">
    <source>
        <dbReference type="EMBL" id="KAL0879784.1"/>
    </source>
</evidence>
<comment type="caution">
    <text evidence="3">The sequence shown here is derived from an EMBL/GenBank/DDBJ whole genome shotgun (WGS) entry which is preliminary data.</text>
</comment>
<feature type="compositionally biased region" description="Acidic residues" evidence="1">
    <location>
        <begin position="16"/>
        <end position="26"/>
    </location>
</feature>
<accession>A0ABR3HTG0</accession>